<dbReference type="AlphaFoldDB" id="A0AAU9TWL5"/>
<proteinExistence type="predicted"/>
<keyword evidence="3" id="KW-1185">Reference proteome</keyword>
<comment type="caution">
    <text evidence="2">The sequence shown here is derived from an EMBL/GenBank/DDBJ whole genome shotgun (WGS) entry which is preliminary data.</text>
</comment>
<evidence type="ECO:0000313" key="3">
    <source>
        <dbReference type="Proteomes" id="UP001153954"/>
    </source>
</evidence>
<protein>
    <submittedName>
        <fullName evidence="2">Uncharacterized protein</fullName>
    </submittedName>
</protein>
<sequence length="110" mass="12096">MLAWGTGRGGAGSSRCPALPVPLEEHSSEDDSSHDPQSALLAGTVARARRRHAIKVKRKSKIAFRALSESPRCGRRMACECDRPVSIPDTYPQQVERTAQHFTDCTSDYI</sequence>
<evidence type="ECO:0000256" key="1">
    <source>
        <dbReference type="SAM" id="MobiDB-lite"/>
    </source>
</evidence>
<evidence type="ECO:0000313" key="2">
    <source>
        <dbReference type="EMBL" id="CAH2092074.1"/>
    </source>
</evidence>
<gene>
    <name evidence="2" type="ORF">EEDITHA_LOCUS7871</name>
</gene>
<dbReference type="Proteomes" id="UP001153954">
    <property type="component" value="Unassembled WGS sequence"/>
</dbReference>
<reference evidence="2" key="1">
    <citation type="submission" date="2022-03" db="EMBL/GenBank/DDBJ databases">
        <authorList>
            <person name="Tunstrom K."/>
        </authorList>
    </citation>
    <scope>NUCLEOTIDE SEQUENCE</scope>
</reference>
<dbReference type="EMBL" id="CAKOGL010000011">
    <property type="protein sequence ID" value="CAH2092074.1"/>
    <property type="molecule type" value="Genomic_DNA"/>
</dbReference>
<organism evidence="2 3">
    <name type="scientific">Euphydryas editha</name>
    <name type="common">Edith's checkerspot</name>
    <dbReference type="NCBI Taxonomy" id="104508"/>
    <lineage>
        <taxon>Eukaryota</taxon>
        <taxon>Metazoa</taxon>
        <taxon>Ecdysozoa</taxon>
        <taxon>Arthropoda</taxon>
        <taxon>Hexapoda</taxon>
        <taxon>Insecta</taxon>
        <taxon>Pterygota</taxon>
        <taxon>Neoptera</taxon>
        <taxon>Endopterygota</taxon>
        <taxon>Lepidoptera</taxon>
        <taxon>Glossata</taxon>
        <taxon>Ditrysia</taxon>
        <taxon>Papilionoidea</taxon>
        <taxon>Nymphalidae</taxon>
        <taxon>Nymphalinae</taxon>
        <taxon>Euphydryas</taxon>
    </lineage>
</organism>
<name>A0AAU9TWL5_EUPED</name>
<feature type="compositionally biased region" description="Basic and acidic residues" evidence="1">
    <location>
        <begin position="23"/>
        <end position="34"/>
    </location>
</feature>
<feature type="region of interest" description="Disordered" evidence="1">
    <location>
        <begin position="1"/>
        <end position="38"/>
    </location>
</feature>
<accession>A0AAU9TWL5</accession>
<feature type="compositionally biased region" description="Gly residues" evidence="1">
    <location>
        <begin position="1"/>
        <end position="12"/>
    </location>
</feature>